<dbReference type="AlphaFoldDB" id="A0A1Q3ARB0"/>
<dbReference type="Proteomes" id="UP000187406">
    <property type="component" value="Unassembled WGS sequence"/>
</dbReference>
<dbReference type="SUPFAM" id="SSF53098">
    <property type="entry name" value="Ribonuclease H-like"/>
    <property type="match status" value="1"/>
</dbReference>
<dbReference type="OrthoDB" id="1739513at2759"/>
<keyword evidence="2" id="KW-1185">Reference proteome</keyword>
<sequence length="138" mass="15778">MLTSIAYPQSNSQAEVINREIILGLKKRLKAKKGRWTEELPSVLWAYKTTHWTTTGESPFSLCFGSEAMILVEIAVHSPRVIHFNQAENKEGLRSLLDLVEELIDKATIRVAAYHQRVSRYYNKRLNPRPLSDGDLVL</sequence>
<evidence type="ECO:0000313" key="2">
    <source>
        <dbReference type="Proteomes" id="UP000187406"/>
    </source>
</evidence>
<dbReference type="PANTHER" id="PTHR48475:SF2">
    <property type="entry name" value="RIBONUCLEASE H"/>
    <property type="match status" value="1"/>
</dbReference>
<evidence type="ECO:0008006" key="3">
    <source>
        <dbReference type="Google" id="ProtNLM"/>
    </source>
</evidence>
<protein>
    <recommendedName>
        <fullName evidence="3">Rve domain-containing protein</fullName>
    </recommendedName>
</protein>
<accession>A0A1Q3ARB0</accession>
<proteinExistence type="predicted"/>
<organism evidence="1 2">
    <name type="scientific">Cephalotus follicularis</name>
    <name type="common">Albany pitcher plant</name>
    <dbReference type="NCBI Taxonomy" id="3775"/>
    <lineage>
        <taxon>Eukaryota</taxon>
        <taxon>Viridiplantae</taxon>
        <taxon>Streptophyta</taxon>
        <taxon>Embryophyta</taxon>
        <taxon>Tracheophyta</taxon>
        <taxon>Spermatophyta</taxon>
        <taxon>Magnoliopsida</taxon>
        <taxon>eudicotyledons</taxon>
        <taxon>Gunneridae</taxon>
        <taxon>Pentapetalae</taxon>
        <taxon>rosids</taxon>
        <taxon>fabids</taxon>
        <taxon>Oxalidales</taxon>
        <taxon>Cephalotaceae</taxon>
        <taxon>Cephalotus</taxon>
    </lineage>
</organism>
<name>A0A1Q3ARB0_CEPFO</name>
<dbReference type="InterPro" id="IPR012337">
    <property type="entry name" value="RNaseH-like_sf"/>
</dbReference>
<dbReference type="EMBL" id="BDDD01000062">
    <property type="protein sequence ID" value="GAV58259.1"/>
    <property type="molecule type" value="Genomic_DNA"/>
</dbReference>
<evidence type="ECO:0000313" key="1">
    <source>
        <dbReference type="EMBL" id="GAV58259.1"/>
    </source>
</evidence>
<dbReference type="InParanoid" id="A0A1Q3ARB0"/>
<dbReference type="Gene3D" id="3.30.420.10">
    <property type="entry name" value="Ribonuclease H-like superfamily/Ribonuclease H"/>
    <property type="match status" value="1"/>
</dbReference>
<gene>
    <name evidence="1" type="ORF">CFOL_v3_01793</name>
</gene>
<comment type="caution">
    <text evidence="1">The sequence shown here is derived from an EMBL/GenBank/DDBJ whole genome shotgun (WGS) entry which is preliminary data.</text>
</comment>
<dbReference type="GO" id="GO:0003676">
    <property type="term" value="F:nucleic acid binding"/>
    <property type="evidence" value="ECO:0007669"/>
    <property type="project" value="InterPro"/>
</dbReference>
<dbReference type="InterPro" id="IPR036397">
    <property type="entry name" value="RNaseH_sf"/>
</dbReference>
<dbReference type="PANTHER" id="PTHR48475">
    <property type="entry name" value="RIBONUCLEASE H"/>
    <property type="match status" value="1"/>
</dbReference>
<reference evidence="2" key="1">
    <citation type="submission" date="2016-04" db="EMBL/GenBank/DDBJ databases">
        <title>Cephalotus genome sequencing.</title>
        <authorList>
            <person name="Fukushima K."/>
            <person name="Hasebe M."/>
            <person name="Fang X."/>
        </authorList>
    </citation>
    <scope>NUCLEOTIDE SEQUENCE [LARGE SCALE GENOMIC DNA]</scope>
    <source>
        <strain evidence="2">cv. St1</strain>
    </source>
</reference>